<comment type="caution">
    <text evidence="2">The sequence shown here is derived from an EMBL/GenBank/DDBJ whole genome shotgun (WGS) entry which is preliminary data.</text>
</comment>
<reference evidence="2" key="1">
    <citation type="submission" date="2020-04" db="EMBL/GenBank/DDBJ databases">
        <title>Genome Assembly and Annotation of Botryosphaeria dothidea sdau 11-99, a Latent Pathogen of Apple Fruit Ring Rot in China.</title>
        <authorList>
            <person name="Yu C."/>
            <person name="Diao Y."/>
            <person name="Lu Q."/>
            <person name="Zhao J."/>
            <person name="Cui S."/>
            <person name="Peng C."/>
            <person name="He B."/>
            <person name="Liu H."/>
        </authorList>
    </citation>
    <scope>NUCLEOTIDE SEQUENCE [LARGE SCALE GENOMIC DNA]</scope>
    <source>
        <strain evidence="2">Sdau11-99</strain>
    </source>
</reference>
<feature type="compositionally biased region" description="Polar residues" evidence="1">
    <location>
        <begin position="58"/>
        <end position="78"/>
    </location>
</feature>
<name>A0A8H4IXK5_9PEZI</name>
<accession>A0A8H4IXK5</accession>
<dbReference type="Proteomes" id="UP000572817">
    <property type="component" value="Unassembled WGS sequence"/>
</dbReference>
<sequence>MPIAWTAEVDQRLFMATLEVCGLVINNEQYEQIAEHMGEGFTRYSIQHRFRNIKKKLGNTNGASPTKGKTTASKVSKTTPRKNKKNGNGVDDDPEQTPRAASRKRPLQSYDEPPSDDDEEAKEPESPTKKLKQEQVDDEEEFTDYDALASQVFHEEV</sequence>
<dbReference type="OrthoDB" id="4188672at2759"/>
<gene>
    <name evidence="2" type="ORF">GTA08_BOTSDO04732</name>
</gene>
<evidence type="ECO:0000256" key="1">
    <source>
        <dbReference type="SAM" id="MobiDB-lite"/>
    </source>
</evidence>
<keyword evidence="3" id="KW-1185">Reference proteome</keyword>
<protein>
    <recommendedName>
        <fullName evidence="4">Myb-like domain-containing protein</fullName>
    </recommendedName>
</protein>
<evidence type="ECO:0008006" key="4">
    <source>
        <dbReference type="Google" id="ProtNLM"/>
    </source>
</evidence>
<organism evidence="2 3">
    <name type="scientific">Botryosphaeria dothidea</name>
    <dbReference type="NCBI Taxonomy" id="55169"/>
    <lineage>
        <taxon>Eukaryota</taxon>
        <taxon>Fungi</taxon>
        <taxon>Dikarya</taxon>
        <taxon>Ascomycota</taxon>
        <taxon>Pezizomycotina</taxon>
        <taxon>Dothideomycetes</taxon>
        <taxon>Dothideomycetes incertae sedis</taxon>
        <taxon>Botryosphaeriales</taxon>
        <taxon>Botryosphaeriaceae</taxon>
        <taxon>Botryosphaeria</taxon>
    </lineage>
</organism>
<feature type="compositionally biased region" description="Acidic residues" evidence="1">
    <location>
        <begin position="113"/>
        <end position="122"/>
    </location>
</feature>
<feature type="compositionally biased region" description="Basic and acidic residues" evidence="1">
    <location>
        <begin position="123"/>
        <end position="135"/>
    </location>
</feature>
<dbReference type="AlphaFoldDB" id="A0A8H4IXK5"/>
<feature type="region of interest" description="Disordered" evidence="1">
    <location>
        <begin position="55"/>
        <end position="142"/>
    </location>
</feature>
<dbReference type="EMBL" id="WWBZ02000022">
    <property type="protein sequence ID" value="KAF4308273.1"/>
    <property type="molecule type" value="Genomic_DNA"/>
</dbReference>
<proteinExistence type="predicted"/>
<evidence type="ECO:0000313" key="3">
    <source>
        <dbReference type="Proteomes" id="UP000572817"/>
    </source>
</evidence>
<evidence type="ECO:0000313" key="2">
    <source>
        <dbReference type="EMBL" id="KAF4308273.1"/>
    </source>
</evidence>